<gene>
    <name evidence="1" type="ORF">A45J_0416</name>
</gene>
<sequence length="154" mass="17182">MSIGIIEKLDSDLKEALKRKDEMKVSVIRMLKASLKNKSIEKMGTLTDDDILSVLSSMAKQRRESIEQFTLAGRTDLAEKEKKELEIVQSYLPRQLSLQEIEDIINSAIEECNALSPSDIGKVMKIVAPKTKGVADGKFVSEKVKELLSKLSSK</sequence>
<dbReference type="PANTHER" id="PTHR28055:SF1">
    <property type="entry name" value="ALTERED INHERITANCE OF MITOCHONDRIA PROTEIN 41, MITOCHONDRIAL"/>
    <property type="match status" value="1"/>
</dbReference>
<keyword evidence="1" id="KW-0808">Transferase</keyword>
<evidence type="ECO:0000313" key="1">
    <source>
        <dbReference type="EMBL" id="GER92697.1"/>
    </source>
</evidence>
<dbReference type="EMBL" id="BLAB01000001">
    <property type="protein sequence ID" value="GER92697.1"/>
    <property type="molecule type" value="Genomic_DNA"/>
</dbReference>
<organism evidence="1">
    <name type="scientific">hot springs metagenome</name>
    <dbReference type="NCBI Taxonomy" id="433727"/>
    <lineage>
        <taxon>unclassified sequences</taxon>
        <taxon>metagenomes</taxon>
        <taxon>ecological metagenomes</taxon>
    </lineage>
</organism>
<comment type="caution">
    <text evidence="1">The sequence shown here is derived from an EMBL/GenBank/DDBJ whole genome shotgun (WGS) entry which is preliminary data.</text>
</comment>
<dbReference type="InterPro" id="IPR042184">
    <property type="entry name" value="YqeY/Aim41_N"/>
</dbReference>
<name>A0A5J4L1Q5_9ZZZZ</name>
<protein>
    <submittedName>
        <fullName evidence="1">Glutamyl-tRNA amidotransferase</fullName>
    </submittedName>
</protein>
<dbReference type="GO" id="GO:0016884">
    <property type="term" value="F:carbon-nitrogen ligase activity, with glutamine as amido-N-donor"/>
    <property type="evidence" value="ECO:0007669"/>
    <property type="project" value="InterPro"/>
</dbReference>
<dbReference type="InterPro" id="IPR003789">
    <property type="entry name" value="Asn/Gln_tRNA_amidoTrase-B-like"/>
</dbReference>
<dbReference type="SUPFAM" id="SSF89095">
    <property type="entry name" value="GatB/YqeY motif"/>
    <property type="match status" value="1"/>
</dbReference>
<dbReference type="PANTHER" id="PTHR28055">
    <property type="entry name" value="ALTERED INHERITANCE OF MITOCHONDRIA PROTEIN 41, MITOCHONDRIAL"/>
    <property type="match status" value="1"/>
</dbReference>
<proteinExistence type="predicted"/>
<dbReference type="Gene3D" id="1.10.10.410">
    <property type="match status" value="1"/>
</dbReference>
<dbReference type="GO" id="GO:0016740">
    <property type="term" value="F:transferase activity"/>
    <property type="evidence" value="ECO:0007669"/>
    <property type="project" value="UniProtKB-KW"/>
</dbReference>
<dbReference type="AlphaFoldDB" id="A0A5J4L1Q5"/>
<accession>A0A5J4L1Q5</accession>
<dbReference type="Pfam" id="PF09424">
    <property type="entry name" value="YqeY"/>
    <property type="match status" value="1"/>
</dbReference>
<dbReference type="InterPro" id="IPR023168">
    <property type="entry name" value="GatB_Yqey_C_2"/>
</dbReference>
<reference evidence="1" key="1">
    <citation type="submission" date="2019-10" db="EMBL/GenBank/DDBJ databases">
        <title>Metagenomic sequencing of thiosulfate-disproportionating enrichment culture.</title>
        <authorList>
            <person name="Umezawa K."/>
            <person name="Kojima H."/>
            <person name="Fukui M."/>
        </authorList>
    </citation>
    <scope>NUCLEOTIDE SEQUENCE</scope>
    <source>
        <strain evidence="1">45J</strain>
    </source>
</reference>
<dbReference type="InterPro" id="IPR019004">
    <property type="entry name" value="YqeY/Aim41"/>
</dbReference>
<dbReference type="Gene3D" id="1.10.1510.10">
    <property type="entry name" value="Uncharacterised protein YqeY/AIM41 PF09424, N-terminal domain"/>
    <property type="match status" value="1"/>
</dbReference>